<sequence length="198" mass="21457">MMTDNSLSQQTANSLQSLPFGSIIGAPLKACIEAQAMAAQTSWKFIEEVGLQTDPETGEKEVVNVSFIFKHQGQTSQVSIPLLTIVPVPYLAVKTVDINFKANITASKATEVSEKTTTEDEGNLTAKGKLKLGVFSLDTQFEASYSSKKDSKSTQESRYSVEYTMDVAIKAAQDDMPAGLAKMLEILDKGLEVIPVNQ</sequence>
<gene>
    <name evidence="1" type="ORF">GA398_13000</name>
</gene>
<accession>A0A7J5PVS9</accession>
<protein>
    <submittedName>
        <fullName evidence="1">DUF2589 domain-containing protein</fullName>
    </submittedName>
</protein>
<organism evidence="1 2">
    <name type="scientific">Bacteroides xylanisolvens</name>
    <dbReference type="NCBI Taxonomy" id="371601"/>
    <lineage>
        <taxon>Bacteria</taxon>
        <taxon>Pseudomonadati</taxon>
        <taxon>Bacteroidota</taxon>
        <taxon>Bacteroidia</taxon>
        <taxon>Bacteroidales</taxon>
        <taxon>Bacteroidaceae</taxon>
        <taxon>Bacteroides</taxon>
    </lineage>
</organism>
<name>A0A7J5PVS9_9BACE</name>
<dbReference type="AlphaFoldDB" id="A0A7J5PVS9"/>
<reference evidence="1 2" key="1">
    <citation type="journal article" date="2019" name="Nat. Med.">
        <title>A library of human gut bacterial isolates paired with longitudinal multiomics data enables mechanistic microbiome research.</title>
        <authorList>
            <person name="Poyet M."/>
            <person name="Groussin M."/>
            <person name="Gibbons S.M."/>
            <person name="Avila-Pacheco J."/>
            <person name="Jiang X."/>
            <person name="Kearney S.M."/>
            <person name="Perrotta A.R."/>
            <person name="Berdy B."/>
            <person name="Zhao S."/>
            <person name="Lieberman T.D."/>
            <person name="Swanson P.K."/>
            <person name="Smith M."/>
            <person name="Roesemann S."/>
            <person name="Alexander J.E."/>
            <person name="Rich S.A."/>
            <person name="Livny J."/>
            <person name="Vlamakis H."/>
            <person name="Clish C."/>
            <person name="Bullock K."/>
            <person name="Deik A."/>
            <person name="Scott J."/>
            <person name="Pierce K.A."/>
            <person name="Xavier R.J."/>
            <person name="Alm E.J."/>
        </authorList>
    </citation>
    <scope>NUCLEOTIDE SEQUENCE [LARGE SCALE GENOMIC DNA]</scope>
    <source>
        <strain evidence="1 2">BIOML-A58</strain>
    </source>
</reference>
<dbReference type="Proteomes" id="UP000434604">
    <property type="component" value="Unassembled WGS sequence"/>
</dbReference>
<dbReference type="InterPro" id="IPR024510">
    <property type="entry name" value="DUF2589"/>
</dbReference>
<comment type="caution">
    <text evidence="1">The sequence shown here is derived from an EMBL/GenBank/DDBJ whole genome shotgun (WGS) entry which is preliminary data.</text>
</comment>
<proteinExistence type="predicted"/>
<dbReference type="RefSeq" id="WP_151934850.1">
    <property type="nucleotide sequence ID" value="NZ_WDED01000018.1"/>
</dbReference>
<dbReference type="Pfam" id="PF11655">
    <property type="entry name" value="DUF2589"/>
    <property type="match status" value="1"/>
</dbReference>
<evidence type="ECO:0000313" key="2">
    <source>
        <dbReference type="Proteomes" id="UP000434604"/>
    </source>
</evidence>
<dbReference type="EMBL" id="WDED01000018">
    <property type="protein sequence ID" value="KAB6147080.1"/>
    <property type="molecule type" value="Genomic_DNA"/>
</dbReference>
<evidence type="ECO:0000313" key="1">
    <source>
        <dbReference type="EMBL" id="KAB6147080.1"/>
    </source>
</evidence>